<gene>
    <name evidence="8" type="ORF">GM418_14615</name>
</gene>
<dbReference type="InterPro" id="IPR010998">
    <property type="entry name" value="Integrase_recombinase_N"/>
</dbReference>
<keyword evidence="2" id="KW-0229">DNA integration</keyword>
<dbReference type="PROSITE" id="PS51900">
    <property type="entry name" value="CB"/>
    <property type="match status" value="1"/>
</dbReference>
<feature type="domain" description="Core-binding (CB)" evidence="7">
    <location>
        <begin position="109"/>
        <end position="192"/>
    </location>
</feature>
<dbReference type="Gene3D" id="1.10.443.10">
    <property type="entry name" value="Intergrase catalytic core"/>
    <property type="match status" value="1"/>
</dbReference>
<dbReference type="InterPro" id="IPR050090">
    <property type="entry name" value="Tyrosine_recombinase_XerCD"/>
</dbReference>
<dbReference type="CDD" id="cd01185">
    <property type="entry name" value="INTN1_C_like"/>
    <property type="match status" value="1"/>
</dbReference>
<dbReference type="GO" id="GO:0006310">
    <property type="term" value="P:DNA recombination"/>
    <property type="evidence" value="ECO:0007669"/>
    <property type="project" value="UniProtKB-KW"/>
</dbReference>
<proteinExistence type="inferred from homology"/>
<dbReference type="PANTHER" id="PTHR30349:SF64">
    <property type="entry name" value="PROPHAGE INTEGRASE INTD-RELATED"/>
    <property type="match status" value="1"/>
</dbReference>
<evidence type="ECO:0000259" key="7">
    <source>
        <dbReference type="PROSITE" id="PS51900"/>
    </source>
</evidence>
<accession>A0A6I6JPF9</accession>
<keyword evidence="4" id="KW-0233">DNA recombination</keyword>
<dbReference type="GO" id="GO:0015074">
    <property type="term" value="P:DNA integration"/>
    <property type="evidence" value="ECO:0007669"/>
    <property type="project" value="UniProtKB-KW"/>
</dbReference>
<name>A0A6I6JPF9_9BACT</name>
<evidence type="ECO:0000256" key="2">
    <source>
        <dbReference type="ARBA" id="ARBA00022908"/>
    </source>
</evidence>
<dbReference type="InterPro" id="IPR025269">
    <property type="entry name" value="SAM-like_dom"/>
</dbReference>
<keyword evidence="3 5" id="KW-0238">DNA-binding</keyword>
<dbReference type="InterPro" id="IPR044068">
    <property type="entry name" value="CB"/>
</dbReference>
<evidence type="ECO:0000259" key="6">
    <source>
        <dbReference type="PROSITE" id="PS51898"/>
    </source>
</evidence>
<keyword evidence="9" id="KW-1185">Reference proteome</keyword>
<reference evidence="8 9" key="1">
    <citation type="submission" date="2019-11" db="EMBL/GenBank/DDBJ databases">
        <authorList>
            <person name="Zheng R.K."/>
            <person name="Sun C.M."/>
        </authorList>
    </citation>
    <scope>NUCLEOTIDE SEQUENCE [LARGE SCALE GENOMIC DNA]</scope>
    <source>
        <strain evidence="8 9">WC007</strain>
    </source>
</reference>
<dbReference type="KEGG" id="mcos:GM418_14615"/>
<protein>
    <submittedName>
        <fullName evidence="8">Tyrosine-type recombinase/integrase</fullName>
    </submittedName>
</protein>
<dbReference type="InterPro" id="IPR002104">
    <property type="entry name" value="Integrase_catalytic"/>
</dbReference>
<feature type="domain" description="Tyr recombinase" evidence="6">
    <location>
        <begin position="210"/>
        <end position="400"/>
    </location>
</feature>
<evidence type="ECO:0000256" key="4">
    <source>
        <dbReference type="ARBA" id="ARBA00023172"/>
    </source>
</evidence>
<dbReference type="SUPFAM" id="SSF56349">
    <property type="entry name" value="DNA breaking-rejoining enzymes"/>
    <property type="match status" value="1"/>
</dbReference>
<dbReference type="InterPro" id="IPR035386">
    <property type="entry name" value="Arm-DNA-bind_5"/>
</dbReference>
<comment type="similarity">
    <text evidence="1">Belongs to the 'phage' integrase family.</text>
</comment>
<dbReference type="EMBL" id="CP046401">
    <property type="protein sequence ID" value="QGY44855.1"/>
    <property type="molecule type" value="Genomic_DNA"/>
</dbReference>
<evidence type="ECO:0000313" key="8">
    <source>
        <dbReference type="EMBL" id="QGY44855.1"/>
    </source>
</evidence>
<sequence length="405" mass="47107">MASNVKIILDTRRQKSDQTYPLILRFIHNRKSVSMPLGYSMQETDWDTDKCIVLKSYKGVSNISRLNNWIQKQRVNAMDIINKLQDTGEIDRMSITEIKSRIVHNRSSVTFFDFTDEIIEELTSAKRLGYAQSVRSVLTLVKKYRKDKDFPFEEMTHKFLVSFENYCRGKGNTTNSIAVYMKTIKMVYNRAIKAGIVQRDMYPFVNYTIRLTKTRKRAVQGDVIRKIEALELPMGSRLWHSKNYFLFSFYTMGINFADMAQLKGKNIVDGRIEYTRQKTKKEYSIKITAPMQRILDLYAQGKNEDDYIFPIITRIGDPVLEFKDVAEKRRINNKKLKEIGEMLGMTTPLTSYVARHSWATIAKRKGVPVAIISEGMGHEDVKTTEIYLDSFEQDVLDEYNEMITG</sequence>
<dbReference type="PROSITE" id="PS51898">
    <property type="entry name" value="TYR_RECOMBINASE"/>
    <property type="match status" value="1"/>
</dbReference>
<evidence type="ECO:0000313" key="9">
    <source>
        <dbReference type="Proteomes" id="UP000428260"/>
    </source>
</evidence>
<dbReference type="AlphaFoldDB" id="A0A6I6JPF9"/>
<dbReference type="Pfam" id="PF13102">
    <property type="entry name" value="Phage_int_SAM_5"/>
    <property type="match status" value="1"/>
</dbReference>
<evidence type="ECO:0000256" key="3">
    <source>
        <dbReference type="ARBA" id="ARBA00023125"/>
    </source>
</evidence>
<dbReference type="RefSeq" id="WP_158867559.1">
    <property type="nucleotide sequence ID" value="NZ_CP046401.1"/>
</dbReference>
<organism evidence="8 9">
    <name type="scientific">Maribellus comscasis</name>
    <dbReference type="NCBI Taxonomy" id="2681766"/>
    <lineage>
        <taxon>Bacteria</taxon>
        <taxon>Pseudomonadati</taxon>
        <taxon>Bacteroidota</taxon>
        <taxon>Bacteroidia</taxon>
        <taxon>Marinilabiliales</taxon>
        <taxon>Prolixibacteraceae</taxon>
        <taxon>Maribellus</taxon>
    </lineage>
</organism>
<dbReference type="Gene3D" id="1.10.150.130">
    <property type="match status" value="1"/>
</dbReference>
<dbReference type="GO" id="GO:0003677">
    <property type="term" value="F:DNA binding"/>
    <property type="evidence" value="ECO:0007669"/>
    <property type="project" value="UniProtKB-UniRule"/>
</dbReference>
<evidence type="ECO:0000256" key="1">
    <source>
        <dbReference type="ARBA" id="ARBA00008857"/>
    </source>
</evidence>
<dbReference type="Pfam" id="PF00589">
    <property type="entry name" value="Phage_integrase"/>
    <property type="match status" value="1"/>
</dbReference>
<dbReference type="PANTHER" id="PTHR30349">
    <property type="entry name" value="PHAGE INTEGRASE-RELATED"/>
    <property type="match status" value="1"/>
</dbReference>
<dbReference type="Pfam" id="PF17293">
    <property type="entry name" value="Arm-DNA-bind_5"/>
    <property type="match status" value="1"/>
</dbReference>
<dbReference type="InterPro" id="IPR011010">
    <property type="entry name" value="DNA_brk_join_enz"/>
</dbReference>
<dbReference type="InterPro" id="IPR013762">
    <property type="entry name" value="Integrase-like_cat_sf"/>
</dbReference>
<evidence type="ECO:0000256" key="5">
    <source>
        <dbReference type="PROSITE-ProRule" id="PRU01248"/>
    </source>
</evidence>
<dbReference type="Proteomes" id="UP000428260">
    <property type="component" value="Chromosome"/>
</dbReference>